<evidence type="ECO:0000313" key="3">
    <source>
        <dbReference type="Proteomes" id="UP001500227"/>
    </source>
</evidence>
<dbReference type="EMBL" id="BAABKD010000011">
    <property type="protein sequence ID" value="GAA5091786.1"/>
    <property type="molecule type" value="Genomic_DNA"/>
</dbReference>
<sequence>MHLYDFAHARTGDKGNTSTLSVITYQASDFIWLKRFLTAERVQQFLGEKVKGSVIRYELPQLHALHFVLEGALGGGVTRSLAVDAHGKSLSYALLAMPIPEQVLKSEKAHCAEKHG</sequence>
<reference evidence="3" key="1">
    <citation type="journal article" date="2019" name="Int. J. Syst. Evol. Microbiol.">
        <title>The Global Catalogue of Microorganisms (GCM) 10K type strain sequencing project: providing services to taxonomists for standard genome sequencing and annotation.</title>
        <authorList>
            <consortium name="The Broad Institute Genomics Platform"/>
            <consortium name="The Broad Institute Genome Sequencing Center for Infectious Disease"/>
            <person name="Wu L."/>
            <person name="Ma J."/>
        </authorList>
    </citation>
    <scope>NUCLEOTIDE SEQUENCE [LARGE SCALE GENOMIC DNA]</scope>
    <source>
        <strain evidence="3">JCM 18423</strain>
    </source>
</reference>
<organism evidence="2 3">
    <name type="scientific">Paenalcaligenes hermetiae</name>
    <dbReference type="NCBI Taxonomy" id="1157987"/>
    <lineage>
        <taxon>Bacteria</taxon>
        <taxon>Pseudomonadati</taxon>
        <taxon>Pseudomonadota</taxon>
        <taxon>Betaproteobacteria</taxon>
        <taxon>Burkholderiales</taxon>
        <taxon>Alcaligenaceae</taxon>
        <taxon>Paenalcaligenes</taxon>
    </lineage>
</organism>
<dbReference type="InterPro" id="IPR056362">
    <property type="entry name" value="AtuA-like_ferredoxin_dom"/>
</dbReference>
<dbReference type="Proteomes" id="UP001500227">
    <property type="component" value="Unassembled WGS sequence"/>
</dbReference>
<dbReference type="Pfam" id="PF23544">
    <property type="entry name" value="AtuA_ferredoxin"/>
    <property type="match status" value="1"/>
</dbReference>
<gene>
    <name evidence="2" type="ORF">GCM10023337_18050</name>
</gene>
<feature type="domain" description="AtuA-like ferredoxin-fold" evidence="1">
    <location>
        <begin position="1"/>
        <end position="99"/>
    </location>
</feature>
<keyword evidence="3" id="KW-1185">Reference proteome</keyword>
<name>A0ABP9M771_9BURK</name>
<accession>A0ABP9M771</accession>
<evidence type="ECO:0000313" key="2">
    <source>
        <dbReference type="EMBL" id="GAA5091786.1"/>
    </source>
</evidence>
<proteinExistence type="predicted"/>
<dbReference type="PANTHER" id="PTHR47585">
    <property type="match status" value="1"/>
</dbReference>
<comment type="caution">
    <text evidence="2">The sequence shown here is derived from an EMBL/GenBank/DDBJ whole genome shotgun (WGS) entry which is preliminary data.</text>
</comment>
<dbReference type="RefSeq" id="WP_300647473.1">
    <property type="nucleotide sequence ID" value="NZ_BAABKD010000011.1"/>
</dbReference>
<dbReference type="PANTHER" id="PTHR47585:SF2">
    <property type="entry name" value="DUF1446 DOMAIN PROTEIN (AFU_ORTHOLOGUE AFUA_6G11420)"/>
    <property type="match status" value="1"/>
</dbReference>
<evidence type="ECO:0000259" key="1">
    <source>
        <dbReference type="Pfam" id="PF23544"/>
    </source>
</evidence>
<protein>
    <recommendedName>
        <fullName evidence="1">AtuA-like ferredoxin-fold domain-containing protein</fullName>
    </recommendedName>
</protein>